<dbReference type="EMBL" id="BSYO01000022">
    <property type="protein sequence ID" value="GMH20703.1"/>
    <property type="molecule type" value="Genomic_DNA"/>
</dbReference>
<proteinExistence type="predicted"/>
<dbReference type="AlphaFoldDB" id="A0AAD3SZ25"/>
<name>A0AAD3SZ25_NEPGR</name>
<comment type="caution">
    <text evidence="1">The sequence shown here is derived from an EMBL/GenBank/DDBJ whole genome shotgun (WGS) entry which is preliminary data.</text>
</comment>
<evidence type="ECO:0000313" key="2">
    <source>
        <dbReference type="Proteomes" id="UP001279734"/>
    </source>
</evidence>
<protein>
    <submittedName>
        <fullName evidence="1">Uncharacterized protein</fullName>
    </submittedName>
</protein>
<gene>
    <name evidence="1" type="ORF">Nepgr_022544</name>
</gene>
<evidence type="ECO:0000313" key="1">
    <source>
        <dbReference type="EMBL" id="GMH20703.1"/>
    </source>
</evidence>
<dbReference type="Proteomes" id="UP001279734">
    <property type="component" value="Unassembled WGS sequence"/>
</dbReference>
<sequence length="143" mass="14726">MSGFAVPTVASIALGIPLPPKLEVITIAHPPSSGGGHQRSLMGVDVVGRSMVEVVELGNSMVAVVGKNMLLGSSMVVVVGRCTMVVVGRSKTVEEIMAGESGGRRIMIYELHASIVADNGRWIARFVEDCVGQGPANAVVGGS</sequence>
<reference evidence="1" key="1">
    <citation type="submission" date="2023-05" db="EMBL/GenBank/DDBJ databases">
        <title>Nepenthes gracilis genome sequencing.</title>
        <authorList>
            <person name="Fukushima K."/>
        </authorList>
    </citation>
    <scope>NUCLEOTIDE SEQUENCE</scope>
    <source>
        <strain evidence="1">SING2019-196</strain>
    </source>
</reference>
<organism evidence="1 2">
    <name type="scientific">Nepenthes gracilis</name>
    <name type="common">Slender pitcher plant</name>
    <dbReference type="NCBI Taxonomy" id="150966"/>
    <lineage>
        <taxon>Eukaryota</taxon>
        <taxon>Viridiplantae</taxon>
        <taxon>Streptophyta</taxon>
        <taxon>Embryophyta</taxon>
        <taxon>Tracheophyta</taxon>
        <taxon>Spermatophyta</taxon>
        <taxon>Magnoliopsida</taxon>
        <taxon>eudicotyledons</taxon>
        <taxon>Gunneridae</taxon>
        <taxon>Pentapetalae</taxon>
        <taxon>Caryophyllales</taxon>
        <taxon>Nepenthaceae</taxon>
        <taxon>Nepenthes</taxon>
    </lineage>
</organism>
<accession>A0AAD3SZ25</accession>
<keyword evidence="2" id="KW-1185">Reference proteome</keyword>